<dbReference type="PANTHER" id="PTHR42756">
    <property type="entry name" value="TRANSCRIPTIONAL REGULATOR, MARR"/>
    <property type="match status" value="1"/>
</dbReference>
<reference evidence="6 7" key="2">
    <citation type="submission" date="2018-11" db="EMBL/GenBank/DDBJ databases">
        <title>Genomic Encyclopedia of Type Strains, Phase IV (KMG-IV): sequencing the most valuable type-strain genomes for metagenomic binning, comparative biology and taxonomic classification.</title>
        <authorList>
            <person name="Goeker M."/>
        </authorList>
    </citation>
    <scope>NUCLEOTIDE SEQUENCE [LARGE SCALE GENOMIC DNA]</scope>
    <source>
        <strain evidence="6 7">DSM 27783</strain>
    </source>
</reference>
<organism evidence="6 7">
    <name type="scientific">Caminibacter pacificus</name>
    <dbReference type="NCBI Taxonomy" id="1424653"/>
    <lineage>
        <taxon>Bacteria</taxon>
        <taxon>Pseudomonadati</taxon>
        <taxon>Campylobacterota</taxon>
        <taxon>Epsilonproteobacteria</taxon>
        <taxon>Nautiliales</taxon>
        <taxon>Nautiliaceae</taxon>
        <taxon>Caminibacter</taxon>
    </lineage>
</organism>
<dbReference type="PRINTS" id="PR00598">
    <property type="entry name" value="HTHMARR"/>
</dbReference>
<name>A0AAJ4RBH2_9BACT</name>
<dbReference type="Proteomes" id="UP000298805">
    <property type="component" value="Chromosome"/>
</dbReference>
<dbReference type="Pfam" id="PF01047">
    <property type="entry name" value="MarR"/>
    <property type="match status" value="1"/>
</dbReference>
<dbReference type="PANTHER" id="PTHR42756:SF1">
    <property type="entry name" value="TRANSCRIPTIONAL REPRESSOR OF EMRAB OPERON"/>
    <property type="match status" value="1"/>
</dbReference>
<feature type="domain" description="HTH marR-type" evidence="4">
    <location>
        <begin position="6"/>
        <end position="136"/>
    </location>
</feature>
<evidence type="ECO:0000313" key="6">
    <source>
        <dbReference type="EMBL" id="ROR38829.1"/>
    </source>
</evidence>
<dbReference type="SUPFAM" id="SSF46785">
    <property type="entry name" value="Winged helix' DNA-binding domain"/>
    <property type="match status" value="1"/>
</dbReference>
<reference evidence="5" key="3">
    <citation type="submission" date="2019-06" db="EMBL/GenBank/DDBJ databases">
        <title>A comparative analysis of the Nautiliaceae.</title>
        <authorList>
            <person name="Grosche A."/>
            <person name="Smedile F."/>
            <person name="Vetriani C."/>
        </authorList>
    </citation>
    <scope>NUCLEOTIDE SEQUENCE</scope>
    <source>
        <strain evidence="5">TB6</strain>
    </source>
</reference>
<keyword evidence="1" id="KW-0805">Transcription regulation</keyword>
<gene>
    <name evidence="5" type="ORF">C6V80_09535</name>
    <name evidence="6" type="ORF">EDC58_1744</name>
</gene>
<keyword evidence="3" id="KW-0804">Transcription</keyword>
<dbReference type="RefSeq" id="WP_123353121.1">
    <property type="nucleotide sequence ID" value="NZ_CP027432.2"/>
</dbReference>
<evidence type="ECO:0000256" key="3">
    <source>
        <dbReference type="ARBA" id="ARBA00023163"/>
    </source>
</evidence>
<evidence type="ECO:0000256" key="2">
    <source>
        <dbReference type="ARBA" id="ARBA00023125"/>
    </source>
</evidence>
<accession>A0AAJ4RBH2</accession>
<evidence type="ECO:0000313" key="8">
    <source>
        <dbReference type="Proteomes" id="UP000298805"/>
    </source>
</evidence>
<dbReference type="GO" id="GO:0003700">
    <property type="term" value="F:DNA-binding transcription factor activity"/>
    <property type="evidence" value="ECO:0007669"/>
    <property type="project" value="InterPro"/>
</dbReference>
<evidence type="ECO:0000259" key="4">
    <source>
        <dbReference type="PROSITE" id="PS50995"/>
    </source>
</evidence>
<reference evidence="8" key="1">
    <citation type="submission" date="2018-03" db="EMBL/GenBank/DDBJ databases">
        <title>A comparative analysis of the Nautiliaceae.</title>
        <authorList>
            <person name="Grosche A."/>
            <person name="Smedile F."/>
            <person name="Vetriani C."/>
        </authorList>
    </citation>
    <scope>NUCLEOTIDE SEQUENCE [LARGE SCALE GENOMIC DNA]</scope>
    <source>
        <strain evidence="8">TB6</strain>
    </source>
</reference>
<protein>
    <submittedName>
        <fullName evidence="5 6">MarR family transcriptional regulator</fullName>
    </submittedName>
</protein>
<evidence type="ECO:0000313" key="7">
    <source>
        <dbReference type="Proteomes" id="UP000272781"/>
    </source>
</evidence>
<evidence type="ECO:0000313" key="5">
    <source>
        <dbReference type="EMBL" id="QCI29185.1"/>
    </source>
</evidence>
<dbReference type="Gene3D" id="1.10.10.10">
    <property type="entry name" value="Winged helix-like DNA-binding domain superfamily/Winged helix DNA-binding domain"/>
    <property type="match status" value="1"/>
</dbReference>
<dbReference type="AlphaFoldDB" id="A0AAJ4RBH2"/>
<dbReference type="PROSITE" id="PS50995">
    <property type="entry name" value="HTH_MARR_2"/>
    <property type="match status" value="1"/>
</dbReference>
<dbReference type="InterPro" id="IPR036390">
    <property type="entry name" value="WH_DNA-bd_sf"/>
</dbReference>
<dbReference type="SMART" id="SM00347">
    <property type="entry name" value="HTH_MARR"/>
    <property type="match status" value="1"/>
</dbReference>
<dbReference type="InterPro" id="IPR000835">
    <property type="entry name" value="HTH_MarR-typ"/>
</dbReference>
<keyword evidence="2 6" id="KW-0238">DNA-binding</keyword>
<dbReference type="InterPro" id="IPR036388">
    <property type="entry name" value="WH-like_DNA-bd_sf"/>
</dbReference>
<dbReference type="GO" id="GO:0003677">
    <property type="term" value="F:DNA binding"/>
    <property type="evidence" value="ECO:0007669"/>
    <property type="project" value="UniProtKB-KW"/>
</dbReference>
<evidence type="ECO:0000256" key="1">
    <source>
        <dbReference type="ARBA" id="ARBA00023015"/>
    </source>
</evidence>
<sequence length="138" mass="16124">MKISIDNSIGYALSTTLNLLRKEFNARIMHFNLSSEQYGVLKLIDEMGALTPTKISEILQRDKATITRIINSLEKKGFITKDRIDNRSFEIRMTKLGYEQFKNADEVAIDFHKKIRDIITDEEYHKLLEILNKIRKGF</sequence>
<dbReference type="EMBL" id="RJVK01000005">
    <property type="protein sequence ID" value="ROR38829.1"/>
    <property type="molecule type" value="Genomic_DNA"/>
</dbReference>
<dbReference type="EMBL" id="CP027432">
    <property type="protein sequence ID" value="QCI29185.1"/>
    <property type="molecule type" value="Genomic_DNA"/>
</dbReference>
<keyword evidence="8" id="KW-1185">Reference proteome</keyword>
<proteinExistence type="predicted"/>
<dbReference type="Proteomes" id="UP000272781">
    <property type="component" value="Unassembled WGS sequence"/>
</dbReference>